<dbReference type="RefSeq" id="WP_185692326.1">
    <property type="nucleotide sequence ID" value="NZ_JACHVA010000053.1"/>
</dbReference>
<comment type="caution">
    <text evidence="1">The sequence shown here is derived from an EMBL/GenBank/DDBJ whole genome shotgun (WGS) entry which is preliminary data.</text>
</comment>
<reference evidence="1 2" key="1">
    <citation type="submission" date="2020-07" db="EMBL/GenBank/DDBJ databases">
        <authorList>
            <person name="Feng X."/>
        </authorList>
    </citation>
    <scope>NUCLEOTIDE SEQUENCE [LARGE SCALE GENOMIC DNA]</scope>
    <source>
        <strain evidence="1 2">JCM14086</strain>
    </source>
</reference>
<name>A0A7X1AZ44_9BACT</name>
<organism evidence="1 2">
    <name type="scientific">Puniceicoccus vermicola</name>
    <dbReference type="NCBI Taxonomy" id="388746"/>
    <lineage>
        <taxon>Bacteria</taxon>
        <taxon>Pseudomonadati</taxon>
        <taxon>Verrucomicrobiota</taxon>
        <taxon>Opitutia</taxon>
        <taxon>Puniceicoccales</taxon>
        <taxon>Puniceicoccaceae</taxon>
        <taxon>Puniceicoccus</taxon>
    </lineage>
</organism>
<accession>A0A7X1AZ44</accession>
<keyword evidence="2" id="KW-1185">Reference proteome</keyword>
<proteinExistence type="predicted"/>
<evidence type="ECO:0000313" key="2">
    <source>
        <dbReference type="Proteomes" id="UP000525652"/>
    </source>
</evidence>
<dbReference type="Proteomes" id="UP000525652">
    <property type="component" value="Unassembled WGS sequence"/>
</dbReference>
<gene>
    <name evidence="1" type="ORF">H5P30_07415</name>
</gene>
<dbReference type="EMBL" id="JACHVA010000053">
    <property type="protein sequence ID" value="MBC2601603.1"/>
    <property type="molecule type" value="Genomic_DNA"/>
</dbReference>
<dbReference type="AlphaFoldDB" id="A0A7X1AZ44"/>
<sequence>MSELYPVGPGAHAIEVVPDASDEGVGGKLGEVELVAADPAVARHGPFESKVAGSIAVNRGKKSGLVVETDRSAGTGVRKPFDEAEVTALFLADFFVGEAMLDRPEPNGERAAVFGPLDRENFENPAITTWRKPLPGKRLAEYASHRLYPPKSRLIEGGNGQIPIIVAEPTDPEPKALVVYIPEPKAGSPDPLHYLADHGLVGIGVEIDPEKEKENILRVRQWIASVDSWQQLPIYYVGYRETWPILATLYEHPSSSDHGLFFLTPEPTKPAAPESGQARIPLYVLDLRPNAEELKMASDHPLAGTTLESSRWIKIPGEEDMERGKRWQALWETIADMSQ</sequence>
<protein>
    <submittedName>
        <fullName evidence="1">Uncharacterized protein</fullName>
    </submittedName>
</protein>
<evidence type="ECO:0000313" key="1">
    <source>
        <dbReference type="EMBL" id="MBC2601603.1"/>
    </source>
</evidence>